<organism evidence="1 2">
    <name type="scientific">Trema orientale</name>
    <name type="common">Charcoal tree</name>
    <name type="synonym">Celtis orientalis</name>
    <dbReference type="NCBI Taxonomy" id="63057"/>
    <lineage>
        <taxon>Eukaryota</taxon>
        <taxon>Viridiplantae</taxon>
        <taxon>Streptophyta</taxon>
        <taxon>Embryophyta</taxon>
        <taxon>Tracheophyta</taxon>
        <taxon>Spermatophyta</taxon>
        <taxon>Magnoliopsida</taxon>
        <taxon>eudicotyledons</taxon>
        <taxon>Gunneridae</taxon>
        <taxon>Pentapetalae</taxon>
        <taxon>rosids</taxon>
        <taxon>fabids</taxon>
        <taxon>Rosales</taxon>
        <taxon>Cannabaceae</taxon>
        <taxon>Trema</taxon>
    </lineage>
</organism>
<keyword evidence="2" id="KW-1185">Reference proteome</keyword>
<sequence length="209" mass="22361">MAQAIERLRMVAARSSWVMSEVEKRVSARGDEEDGFDGESEHCGDSGVFSGFGLLGKDGTFASIGSELGVSGTGTVEGVEDVSGYSLNSVGGYGLNSVGSIINLVGEDGVFGLGGVHDPFTRNIMIARCNVIIARDDDTGADTTRVCCGTDDTRAANQETLLTIDEVQPWTKLQIPPLLSTKLEARLILFLLFHRRAPAIEKLDSIYSR</sequence>
<comment type="caution">
    <text evidence="1">The sequence shown here is derived from an EMBL/GenBank/DDBJ whole genome shotgun (WGS) entry which is preliminary data.</text>
</comment>
<dbReference type="InParanoid" id="A0A2P5EHC0"/>
<protein>
    <submittedName>
        <fullName evidence="1">Uncharacterized protein</fullName>
    </submittedName>
</protein>
<gene>
    <name evidence="1" type="ORF">TorRG33x02_193290</name>
</gene>
<reference evidence="2" key="1">
    <citation type="submission" date="2016-06" db="EMBL/GenBank/DDBJ databases">
        <title>Parallel loss of symbiosis genes in relatives of nitrogen-fixing non-legume Parasponia.</title>
        <authorList>
            <person name="Van Velzen R."/>
            <person name="Holmer R."/>
            <person name="Bu F."/>
            <person name="Rutten L."/>
            <person name="Van Zeijl A."/>
            <person name="Liu W."/>
            <person name="Santuari L."/>
            <person name="Cao Q."/>
            <person name="Sharma T."/>
            <person name="Shen D."/>
            <person name="Roswanjaya Y."/>
            <person name="Wardhani T."/>
            <person name="Kalhor M.S."/>
            <person name="Jansen J."/>
            <person name="Van den Hoogen J."/>
            <person name="Gungor B."/>
            <person name="Hartog M."/>
            <person name="Hontelez J."/>
            <person name="Verver J."/>
            <person name="Yang W.-C."/>
            <person name="Schijlen E."/>
            <person name="Repin R."/>
            <person name="Schilthuizen M."/>
            <person name="Schranz E."/>
            <person name="Heidstra R."/>
            <person name="Miyata K."/>
            <person name="Fedorova E."/>
            <person name="Kohlen W."/>
            <person name="Bisseling T."/>
            <person name="Smit S."/>
            <person name="Geurts R."/>
        </authorList>
    </citation>
    <scope>NUCLEOTIDE SEQUENCE [LARGE SCALE GENOMIC DNA]</scope>
    <source>
        <strain evidence="2">cv. RG33-2</strain>
    </source>
</reference>
<proteinExistence type="predicted"/>
<evidence type="ECO:0000313" key="1">
    <source>
        <dbReference type="EMBL" id="PON84931.1"/>
    </source>
</evidence>
<dbReference type="EMBL" id="JXTC01000155">
    <property type="protein sequence ID" value="PON84931.1"/>
    <property type="molecule type" value="Genomic_DNA"/>
</dbReference>
<name>A0A2P5EHC0_TREOI</name>
<evidence type="ECO:0000313" key="2">
    <source>
        <dbReference type="Proteomes" id="UP000237000"/>
    </source>
</evidence>
<dbReference type="AlphaFoldDB" id="A0A2P5EHC0"/>
<dbReference type="Proteomes" id="UP000237000">
    <property type="component" value="Unassembled WGS sequence"/>
</dbReference>
<accession>A0A2P5EHC0</accession>